<dbReference type="InterPro" id="IPR000163">
    <property type="entry name" value="Prohibitin"/>
</dbReference>
<organism evidence="3">
    <name type="scientific">Ochrobactrum phage ORM_20</name>
    <dbReference type="NCBI Taxonomy" id="2985243"/>
    <lineage>
        <taxon>Viruses</taxon>
    </lineage>
</organism>
<dbReference type="Gene3D" id="3.30.479.30">
    <property type="entry name" value="Band 7 domain"/>
    <property type="match status" value="1"/>
</dbReference>
<dbReference type="InterPro" id="IPR036013">
    <property type="entry name" value="Band_7/SPFH_dom_sf"/>
</dbReference>
<proteinExistence type="predicted"/>
<dbReference type="SUPFAM" id="SSF117892">
    <property type="entry name" value="Band 7/SPFH domain"/>
    <property type="match status" value="1"/>
</dbReference>
<reference evidence="3" key="1">
    <citation type="submission" date="2022-10" db="EMBL/GenBank/DDBJ databases">
        <authorList>
            <person name="Meaden S."/>
        </authorList>
    </citation>
    <scope>NUCLEOTIDE SEQUENCE</scope>
</reference>
<dbReference type="InterPro" id="IPR001107">
    <property type="entry name" value="Band_7"/>
</dbReference>
<sequence length="279" mass="31131">MKTLFRILAIGFMALAITACSKVPAGYVGVKVYLLGSDKGVDTEVLSPGRHWIGWNEDLYQFPTFTQNFTWEGKGANGGKSFTFQTIEGMVVSADVGVSYSVMPEKVSTIFQKYRRGIDEITDTYVKNMIRDAIVTEASRIRVESVYGSGKEDLIKAVEKRVRDQISPIGLNIERIYWVGQFDLPPEVIEKINAKVNADQITQQKIAELEQTRADAQKRIAEAEGEKQAAVLRAQGEAEANRVVTESINETLIRYRQTEKWDGVLPKVTSGATPFVKID</sequence>
<name>A0A9N6WU38_9VIRU</name>
<evidence type="ECO:0000259" key="2">
    <source>
        <dbReference type="Pfam" id="PF01145"/>
    </source>
</evidence>
<dbReference type="PANTHER" id="PTHR42911:SF1">
    <property type="entry name" value="MODULATOR OF FTSH PROTEASE HFLC"/>
    <property type="match status" value="1"/>
</dbReference>
<feature type="domain" description="Band 7" evidence="2">
    <location>
        <begin position="22"/>
        <end position="211"/>
    </location>
</feature>
<feature type="coiled-coil region" evidence="1">
    <location>
        <begin position="199"/>
        <end position="233"/>
    </location>
</feature>
<dbReference type="Pfam" id="PF01145">
    <property type="entry name" value="Band_7"/>
    <property type="match status" value="1"/>
</dbReference>
<protein>
    <submittedName>
        <fullName evidence="3">Lipoprotein</fullName>
    </submittedName>
</protein>
<gene>
    <name evidence="3" type="ORF">ORM20_00190</name>
</gene>
<dbReference type="CDD" id="cd03401">
    <property type="entry name" value="SPFH_prohibitin"/>
    <property type="match status" value="1"/>
</dbReference>
<keyword evidence="1" id="KW-0175">Coiled coil</keyword>
<accession>A0A9N6WU38</accession>
<keyword evidence="3" id="KW-0449">Lipoprotein</keyword>
<evidence type="ECO:0000313" key="3">
    <source>
        <dbReference type="EMBL" id="CAI3971239.1"/>
    </source>
</evidence>
<dbReference type="GO" id="GO:0016020">
    <property type="term" value="C:membrane"/>
    <property type="evidence" value="ECO:0007669"/>
    <property type="project" value="InterPro"/>
</dbReference>
<dbReference type="EMBL" id="OX359470">
    <property type="protein sequence ID" value="CAI3971239.1"/>
    <property type="molecule type" value="Genomic_DNA"/>
</dbReference>
<evidence type="ECO:0000256" key="1">
    <source>
        <dbReference type="SAM" id="Coils"/>
    </source>
</evidence>
<dbReference type="PROSITE" id="PS51257">
    <property type="entry name" value="PROKAR_LIPOPROTEIN"/>
    <property type="match status" value="1"/>
</dbReference>
<dbReference type="PANTHER" id="PTHR42911">
    <property type="entry name" value="MODULATOR OF FTSH PROTEASE HFLC"/>
    <property type="match status" value="1"/>
</dbReference>